<feature type="transmembrane region" description="Helical" evidence="1">
    <location>
        <begin position="222"/>
        <end position="240"/>
    </location>
</feature>
<keyword evidence="3" id="KW-0378">Hydrolase</keyword>
<dbReference type="PANTHER" id="PTHR35797">
    <property type="entry name" value="PROTEASE-RELATED"/>
    <property type="match status" value="1"/>
</dbReference>
<evidence type="ECO:0000313" key="4">
    <source>
        <dbReference type="Proteomes" id="UP000253083"/>
    </source>
</evidence>
<dbReference type="GO" id="GO:0080120">
    <property type="term" value="P:CAAX-box protein maturation"/>
    <property type="evidence" value="ECO:0007669"/>
    <property type="project" value="UniProtKB-ARBA"/>
</dbReference>
<dbReference type="GO" id="GO:0004175">
    <property type="term" value="F:endopeptidase activity"/>
    <property type="evidence" value="ECO:0007669"/>
    <property type="project" value="UniProtKB-ARBA"/>
</dbReference>
<feature type="domain" description="CAAX prenyl protease 2/Lysostaphin resistance protein A-like" evidence="2">
    <location>
        <begin position="131"/>
        <end position="235"/>
    </location>
</feature>
<keyword evidence="3" id="KW-0645">Protease</keyword>
<keyword evidence="4" id="KW-1185">Reference proteome</keyword>
<accession>A0A395JMM4</accession>
<feature type="transmembrane region" description="Helical" evidence="1">
    <location>
        <begin position="39"/>
        <end position="57"/>
    </location>
</feature>
<keyword evidence="1" id="KW-1133">Transmembrane helix</keyword>
<feature type="transmembrane region" description="Helical" evidence="1">
    <location>
        <begin position="252"/>
        <end position="273"/>
    </location>
</feature>
<name>A0A395JMM4_9GAMM</name>
<dbReference type="InterPro" id="IPR042150">
    <property type="entry name" value="MmRce1-like"/>
</dbReference>
<dbReference type="PANTHER" id="PTHR35797:SF1">
    <property type="entry name" value="PROTEASE"/>
    <property type="match status" value="1"/>
</dbReference>
<dbReference type="AlphaFoldDB" id="A0A395JMM4"/>
<dbReference type="Proteomes" id="UP000253083">
    <property type="component" value="Unassembled WGS sequence"/>
</dbReference>
<dbReference type="OrthoDB" id="3693644at2"/>
<feature type="transmembrane region" description="Helical" evidence="1">
    <location>
        <begin position="163"/>
        <end position="182"/>
    </location>
</feature>
<dbReference type="EMBL" id="QNRT01000001">
    <property type="protein sequence ID" value="RBP52717.1"/>
    <property type="molecule type" value="Genomic_DNA"/>
</dbReference>
<dbReference type="Pfam" id="PF02517">
    <property type="entry name" value="Rce1-like"/>
    <property type="match status" value="1"/>
</dbReference>
<feature type="transmembrane region" description="Helical" evidence="1">
    <location>
        <begin position="120"/>
        <end position="143"/>
    </location>
</feature>
<evidence type="ECO:0000259" key="2">
    <source>
        <dbReference type="Pfam" id="PF02517"/>
    </source>
</evidence>
<evidence type="ECO:0000256" key="1">
    <source>
        <dbReference type="SAM" id="Phobius"/>
    </source>
</evidence>
<comment type="caution">
    <text evidence="3">The sequence shown here is derived from an EMBL/GenBank/DDBJ whole genome shotgun (WGS) entry which is preliminary data.</text>
</comment>
<dbReference type="RefSeq" id="WP_113952343.1">
    <property type="nucleotide sequence ID" value="NZ_QNRT01000001.1"/>
</dbReference>
<reference evidence="3 4" key="1">
    <citation type="submission" date="2018-06" db="EMBL/GenBank/DDBJ databases">
        <title>Genomic Encyclopedia of Type Strains, Phase IV (KMG-IV): sequencing the most valuable type-strain genomes for metagenomic binning, comparative biology and taxonomic classification.</title>
        <authorList>
            <person name="Goeker M."/>
        </authorList>
    </citation>
    <scope>NUCLEOTIDE SEQUENCE [LARGE SCALE GENOMIC DNA]</scope>
    <source>
        <strain evidence="3 4">DSM 24032</strain>
    </source>
</reference>
<evidence type="ECO:0000313" key="3">
    <source>
        <dbReference type="EMBL" id="RBP52717.1"/>
    </source>
</evidence>
<proteinExistence type="predicted"/>
<organism evidence="3 4">
    <name type="scientific">Arenicella xantha</name>
    <dbReference type="NCBI Taxonomy" id="644221"/>
    <lineage>
        <taxon>Bacteria</taxon>
        <taxon>Pseudomonadati</taxon>
        <taxon>Pseudomonadota</taxon>
        <taxon>Gammaproteobacteria</taxon>
        <taxon>Arenicellales</taxon>
        <taxon>Arenicellaceae</taxon>
        <taxon>Arenicella</taxon>
    </lineage>
</organism>
<keyword evidence="1" id="KW-0812">Transmembrane</keyword>
<sequence length="281" mass="32034">MNITKDRFRASVPSLTTFLILTVIFYCVGYWLIFRLERASPLMMSVGLAAIVTCFLHGRRLSSFGLLWGNSRYQWISFLVPLGIAASSYLIIWGLGFAEFNSDFANGSRETYNLRGWNDISIILFHIVLSMTFSLALSIPSIFGEELAWRGFLVPELSKSMSFGLVTLISGLFWSTFHWPLMIKGFYGSSYTPLIFQLSIFTLFIVSNSVTMTYLRYKTESVWSAVIFHACSNMVIQKVFTPLTIVDENSAWYIDEFGLVVPVVALFVAVFFWRKAKQEFS</sequence>
<dbReference type="InterPro" id="IPR003675">
    <property type="entry name" value="Rce1/LyrA-like_dom"/>
</dbReference>
<feature type="transmembrane region" description="Helical" evidence="1">
    <location>
        <begin position="78"/>
        <end position="100"/>
    </location>
</feature>
<dbReference type="InParanoid" id="A0A395JMM4"/>
<protein>
    <submittedName>
        <fullName evidence="3">CAAX prenyl protease-like protein</fullName>
    </submittedName>
</protein>
<dbReference type="GO" id="GO:0006508">
    <property type="term" value="P:proteolysis"/>
    <property type="evidence" value="ECO:0007669"/>
    <property type="project" value="UniProtKB-KW"/>
</dbReference>
<feature type="transmembrane region" description="Helical" evidence="1">
    <location>
        <begin position="12"/>
        <end position="33"/>
    </location>
</feature>
<gene>
    <name evidence="3" type="ORF">DFR28_10199</name>
</gene>
<keyword evidence="1" id="KW-0472">Membrane</keyword>
<feature type="transmembrane region" description="Helical" evidence="1">
    <location>
        <begin position="194"/>
        <end position="215"/>
    </location>
</feature>